<gene>
    <name evidence="11" type="ORF">H8E80_08655</name>
</gene>
<feature type="domain" description="Aminotransferase class I/classII large" evidence="10">
    <location>
        <begin position="28"/>
        <end position="358"/>
    </location>
</feature>
<keyword evidence="7 11" id="KW-0456">Lyase</keyword>
<dbReference type="Gene3D" id="3.90.1150.10">
    <property type="entry name" value="Aspartate Aminotransferase, domain 1"/>
    <property type="match status" value="1"/>
</dbReference>
<dbReference type="AlphaFoldDB" id="A0A8J6N620"/>
<accession>A0A8J6N620</accession>
<evidence type="ECO:0000256" key="9">
    <source>
        <dbReference type="ARBA" id="ARBA00048531"/>
    </source>
</evidence>
<dbReference type="GO" id="GO:0048472">
    <property type="term" value="F:threonine-phosphate decarboxylase activity"/>
    <property type="evidence" value="ECO:0007669"/>
    <property type="project" value="UniProtKB-EC"/>
</dbReference>
<comment type="catalytic activity">
    <reaction evidence="9">
        <text>O-phospho-L-threonine + H(+) = (R)-1-aminopropan-2-yl phosphate + CO2</text>
        <dbReference type="Rhea" id="RHEA:11492"/>
        <dbReference type="ChEBI" id="CHEBI:15378"/>
        <dbReference type="ChEBI" id="CHEBI:16526"/>
        <dbReference type="ChEBI" id="CHEBI:58563"/>
        <dbReference type="ChEBI" id="CHEBI:58675"/>
        <dbReference type="EC" id="4.1.1.81"/>
    </reaction>
</comment>
<name>A0A8J6N620_9BACT</name>
<evidence type="ECO:0000256" key="5">
    <source>
        <dbReference type="ARBA" id="ARBA00022573"/>
    </source>
</evidence>
<dbReference type="UniPathway" id="UPA00148"/>
<evidence type="ECO:0000256" key="3">
    <source>
        <dbReference type="ARBA" id="ARBA00004953"/>
    </source>
</evidence>
<dbReference type="GO" id="GO:0009236">
    <property type="term" value="P:cobalamin biosynthetic process"/>
    <property type="evidence" value="ECO:0007669"/>
    <property type="project" value="UniProtKB-UniPathway"/>
</dbReference>
<dbReference type="PANTHER" id="PTHR42885:SF1">
    <property type="entry name" value="THREONINE-PHOSPHATE DECARBOXYLASE"/>
    <property type="match status" value="1"/>
</dbReference>
<proteinExistence type="predicted"/>
<dbReference type="InterPro" id="IPR015424">
    <property type="entry name" value="PyrdxlP-dep_Trfase"/>
</dbReference>
<evidence type="ECO:0000256" key="6">
    <source>
        <dbReference type="ARBA" id="ARBA00022898"/>
    </source>
</evidence>
<evidence type="ECO:0000313" key="11">
    <source>
        <dbReference type="EMBL" id="MBC8200093.1"/>
    </source>
</evidence>
<evidence type="ECO:0000256" key="4">
    <source>
        <dbReference type="ARBA" id="ARBA00012285"/>
    </source>
</evidence>
<keyword evidence="5" id="KW-0169">Cobalamin biosynthesis</keyword>
<dbReference type="PROSITE" id="PS00105">
    <property type="entry name" value="AA_TRANSFER_CLASS_1"/>
    <property type="match status" value="1"/>
</dbReference>
<dbReference type="EMBL" id="JACNLL010000075">
    <property type="protein sequence ID" value="MBC8200093.1"/>
    <property type="molecule type" value="Genomic_DNA"/>
</dbReference>
<dbReference type="InterPro" id="IPR005860">
    <property type="entry name" value="CobD"/>
</dbReference>
<organism evidence="11 12">
    <name type="scientific">Candidatus Desulfaltia bathyphila</name>
    <dbReference type="NCBI Taxonomy" id="2841697"/>
    <lineage>
        <taxon>Bacteria</taxon>
        <taxon>Pseudomonadati</taxon>
        <taxon>Thermodesulfobacteriota</taxon>
        <taxon>Desulfobacteria</taxon>
        <taxon>Desulfobacterales</taxon>
        <taxon>Desulfobacterales incertae sedis</taxon>
        <taxon>Candidatus Desulfaltia</taxon>
    </lineage>
</organism>
<comment type="function">
    <text evidence="2">Decarboxylates L-threonine-O-3-phosphate to yield (R)-1-amino-2-propanol O-2-phosphate, the precursor for the linkage between the nucleotide loop and the corrin ring in cobalamin.</text>
</comment>
<dbReference type="EC" id="4.1.1.81" evidence="4"/>
<protein>
    <recommendedName>
        <fullName evidence="4">threonine-phosphate decarboxylase</fullName>
        <ecNumber evidence="4">4.1.1.81</ecNumber>
    </recommendedName>
    <alternativeName>
        <fullName evidence="8">L-threonine-O-3-phosphate decarboxylase</fullName>
    </alternativeName>
</protein>
<comment type="pathway">
    <text evidence="3">Cofactor biosynthesis; adenosylcobalamin biosynthesis.</text>
</comment>
<dbReference type="InterPro" id="IPR015422">
    <property type="entry name" value="PyrdxlP-dep_Trfase_small"/>
</dbReference>
<dbReference type="Pfam" id="PF00155">
    <property type="entry name" value="Aminotran_1_2"/>
    <property type="match status" value="1"/>
</dbReference>
<dbReference type="InterPro" id="IPR004838">
    <property type="entry name" value="NHTrfase_class1_PyrdxlP-BS"/>
</dbReference>
<evidence type="ECO:0000313" key="12">
    <source>
        <dbReference type="Proteomes" id="UP000603545"/>
    </source>
</evidence>
<dbReference type="SUPFAM" id="SSF53383">
    <property type="entry name" value="PLP-dependent transferases"/>
    <property type="match status" value="1"/>
</dbReference>
<sequence length="374" mass="42550">MDDIIIKRDHGGNVSEISRIYGIDEDRIIDFSAGINPLGYPPGLRNAIIKDFDSVLNYPDIDSFDLVSGLSEYHGIDRDCILMGNGSTEFMYRIPMVFKPEKALIVTPAFSEYEKGLRLAGTKVSYFQTDEKEDFFIDIAGLCKRLEEGFDIVYFCNPANPTGVLTSKDELCRVIACADKTGALVVIDEAFIDFVEEESVKKEILRFSNLIVLRSMTKFFGIPGLRLGYILAVPSCIAKIRENKPPWTVNSLVQGAAVKALFDKDYIRETRQYISAEKEFLKNALNKIHGLRAFESAANYLLVFMESRIGLNSTELRNRLMPEGILIRDCSTFHGMEDRYFRVAVKKHEQNMILVEKLKKMVKQGRFYTICKFN</sequence>
<evidence type="ECO:0000256" key="1">
    <source>
        <dbReference type="ARBA" id="ARBA00001933"/>
    </source>
</evidence>
<comment type="cofactor">
    <cofactor evidence="1">
        <name>pyridoxal 5'-phosphate</name>
        <dbReference type="ChEBI" id="CHEBI:597326"/>
    </cofactor>
</comment>
<dbReference type="PANTHER" id="PTHR42885">
    <property type="entry name" value="HISTIDINOL-PHOSPHATE AMINOTRANSFERASE-RELATED"/>
    <property type="match status" value="1"/>
</dbReference>
<dbReference type="CDD" id="cd00609">
    <property type="entry name" value="AAT_like"/>
    <property type="match status" value="1"/>
</dbReference>
<dbReference type="Proteomes" id="UP000603545">
    <property type="component" value="Unassembled WGS sequence"/>
</dbReference>
<keyword evidence="6" id="KW-0663">Pyridoxal phosphate</keyword>
<evidence type="ECO:0000256" key="8">
    <source>
        <dbReference type="ARBA" id="ARBA00029996"/>
    </source>
</evidence>
<reference evidence="11 12" key="1">
    <citation type="submission" date="2020-08" db="EMBL/GenBank/DDBJ databases">
        <title>Bridging the membrane lipid divide: bacteria of the FCB group superphylum have the potential to synthesize archaeal ether lipids.</title>
        <authorList>
            <person name="Villanueva L."/>
            <person name="Von Meijenfeldt F.A.B."/>
            <person name="Westbye A.B."/>
            <person name="Yadav S."/>
            <person name="Hopmans E.C."/>
            <person name="Dutilh B.E."/>
            <person name="Sinninghe Damste J.S."/>
        </authorList>
    </citation>
    <scope>NUCLEOTIDE SEQUENCE [LARGE SCALE GENOMIC DNA]</scope>
    <source>
        <strain evidence="11">NIOZ-UU82</strain>
    </source>
</reference>
<evidence type="ECO:0000256" key="7">
    <source>
        <dbReference type="ARBA" id="ARBA00023239"/>
    </source>
</evidence>
<evidence type="ECO:0000259" key="10">
    <source>
        <dbReference type="Pfam" id="PF00155"/>
    </source>
</evidence>
<evidence type="ECO:0000256" key="2">
    <source>
        <dbReference type="ARBA" id="ARBA00003444"/>
    </source>
</evidence>
<dbReference type="GO" id="GO:0030170">
    <property type="term" value="F:pyridoxal phosphate binding"/>
    <property type="evidence" value="ECO:0007669"/>
    <property type="project" value="InterPro"/>
</dbReference>
<dbReference type="NCBIfam" id="TIGR01140">
    <property type="entry name" value="L_thr_O3P_dcar"/>
    <property type="match status" value="1"/>
</dbReference>
<dbReference type="InterPro" id="IPR004839">
    <property type="entry name" value="Aminotransferase_I/II_large"/>
</dbReference>
<comment type="caution">
    <text evidence="11">The sequence shown here is derived from an EMBL/GenBank/DDBJ whole genome shotgun (WGS) entry which is preliminary data.</text>
</comment>
<dbReference type="Gene3D" id="3.40.640.10">
    <property type="entry name" value="Type I PLP-dependent aspartate aminotransferase-like (Major domain)"/>
    <property type="match status" value="1"/>
</dbReference>
<dbReference type="InterPro" id="IPR015421">
    <property type="entry name" value="PyrdxlP-dep_Trfase_major"/>
</dbReference>